<proteinExistence type="predicted"/>
<dbReference type="Proteomes" id="UP001166291">
    <property type="component" value="Unassembled WGS sequence"/>
</dbReference>
<accession>A0ABS6VW72</accession>
<protein>
    <recommendedName>
        <fullName evidence="3">DUF1214 domain-containing protein</fullName>
    </recommendedName>
</protein>
<organism evidence="1 2">
    <name type="scientific">Zhongshania aquimaris</name>
    <dbReference type="NCBI Taxonomy" id="2857107"/>
    <lineage>
        <taxon>Bacteria</taxon>
        <taxon>Pseudomonadati</taxon>
        <taxon>Pseudomonadota</taxon>
        <taxon>Gammaproteobacteria</taxon>
        <taxon>Cellvibrionales</taxon>
        <taxon>Spongiibacteraceae</taxon>
        <taxon>Zhongshania</taxon>
    </lineage>
</organism>
<dbReference type="EMBL" id="JAHWDQ010000006">
    <property type="protein sequence ID" value="MBW2942562.1"/>
    <property type="molecule type" value="Genomic_DNA"/>
</dbReference>
<name>A0ABS6VW72_9GAMM</name>
<sequence>MDSASVSRDNKESKERLKAAWDDLIEELQLARDAIDNPAFFPPEASDRNLAEGYRYLAGFMHHAVERAFHEDADFPAFRNGLSVYNKSTIDNADAIYFYAPIDGKRHYRVHGNIADHRHWRGEARAESGPLAPQYLIFEVHSGPMSGDSGDLRELAAGGRTGFGSLDTSSLLVADNGDFELLLGPEKPAGYSGNFVCTRKPPSKRNPDGDDRYADYISGRQLFYDWGREQAIQLNISALDTEGCSPPALDSERGAEQLRRMGGIIRGQMHFWLAFYEKVLNCNQRAVEQGRYFMPVNAYNQPNAASGDTGGGMSTNIYAGGIFDLADDEALLIEASYSGEPVYTSIHLGNLWGESPDYANHQSSLNGFQTHMSADGIQRWVVAHRDPGVPNWVDTTGLRRGFLSNRWAYCQLPEQAQWPQIKARKINFEEIASSFPTDTPCISAAQRKATIAERQQHVQRRFRVF</sequence>
<comment type="caution">
    <text evidence="1">The sequence shown here is derived from an EMBL/GenBank/DDBJ whole genome shotgun (WGS) entry which is preliminary data.</text>
</comment>
<evidence type="ECO:0000313" key="1">
    <source>
        <dbReference type="EMBL" id="MBW2942562.1"/>
    </source>
</evidence>
<keyword evidence="2" id="KW-1185">Reference proteome</keyword>
<reference evidence="1" key="1">
    <citation type="submission" date="2021-07" db="EMBL/GenBank/DDBJ databases">
        <title>Zhongshania sp. CAU 1632 isolated from seawater.</title>
        <authorList>
            <person name="Kim W."/>
        </authorList>
    </citation>
    <scope>NUCLEOTIDE SEQUENCE</scope>
    <source>
        <strain evidence="1">CAU 1632</strain>
    </source>
</reference>
<gene>
    <name evidence="1" type="ORF">KXJ70_17320</name>
</gene>
<dbReference type="RefSeq" id="WP_219044808.1">
    <property type="nucleotide sequence ID" value="NZ_JAHWDQ010000006.1"/>
</dbReference>
<evidence type="ECO:0008006" key="3">
    <source>
        <dbReference type="Google" id="ProtNLM"/>
    </source>
</evidence>
<evidence type="ECO:0000313" key="2">
    <source>
        <dbReference type="Proteomes" id="UP001166291"/>
    </source>
</evidence>